<keyword evidence="2" id="KW-1185">Reference proteome</keyword>
<dbReference type="EMBL" id="JACBZH010000001">
    <property type="protein sequence ID" value="NYH89677.1"/>
    <property type="molecule type" value="Genomic_DNA"/>
</dbReference>
<reference evidence="1 2" key="1">
    <citation type="submission" date="2020-07" db="EMBL/GenBank/DDBJ databases">
        <title>Sequencing the genomes of 1000 actinobacteria strains.</title>
        <authorList>
            <person name="Klenk H.-P."/>
        </authorList>
    </citation>
    <scope>NUCLEOTIDE SEQUENCE [LARGE SCALE GENOMIC DNA]</scope>
    <source>
        <strain evidence="1 2">DSM 18448</strain>
    </source>
</reference>
<evidence type="ECO:0000313" key="1">
    <source>
        <dbReference type="EMBL" id="NYH89677.1"/>
    </source>
</evidence>
<proteinExistence type="predicted"/>
<protein>
    <submittedName>
        <fullName evidence="1">SAM-dependent methyltransferase</fullName>
    </submittedName>
</protein>
<name>A0A852Z8W8_9ACTN</name>
<organism evidence="1 2">
    <name type="scientific">Actinopolymorpha rutila</name>
    <dbReference type="NCBI Taxonomy" id="446787"/>
    <lineage>
        <taxon>Bacteria</taxon>
        <taxon>Bacillati</taxon>
        <taxon>Actinomycetota</taxon>
        <taxon>Actinomycetes</taxon>
        <taxon>Propionibacteriales</taxon>
        <taxon>Actinopolymorphaceae</taxon>
        <taxon>Actinopolymorpha</taxon>
    </lineage>
</organism>
<gene>
    <name evidence="1" type="ORF">F4554_002315</name>
</gene>
<dbReference type="GO" id="GO:0032259">
    <property type="term" value="P:methylation"/>
    <property type="evidence" value="ECO:0007669"/>
    <property type="project" value="UniProtKB-KW"/>
</dbReference>
<keyword evidence="1" id="KW-0808">Transferase</keyword>
<dbReference type="RefSeq" id="WP_344292168.1">
    <property type="nucleotide sequence ID" value="NZ_BAAARR010000010.1"/>
</dbReference>
<dbReference type="SUPFAM" id="SSF52540">
    <property type="entry name" value="P-loop containing nucleoside triphosphate hydrolases"/>
    <property type="match status" value="1"/>
</dbReference>
<comment type="caution">
    <text evidence="1">The sequence shown here is derived from an EMBL/GenBank/DDBJ whole genome shotgun (WGS) entry which is preliminary data.</text>
</comment>
<dbReference type="AlphaFoldDB" id="A0A852Z8W8"/>
<accession>A0A852Z8W8</accession>
<dbReference type="InterPro" id="IPR027417">
    <property type="entry name" value="P-loop_NTPase"/>
</dbReference>
<dbReference type="Gene3D" id="3.40.50.300">
    <property type="entry name" value="P-loop containing nucleotide triphosphate hydrolases"/>
    <property type="match status" value="1"/>
</dbReference>
<evidence type="ECO:0000313" key="2">
    <source>
        <dbReference type="Proteomes" id="UP000579605"/>
    </source>
</evidence>
<dbReference type="Proteomes" id="UP000579605">
    <property type="component" value="Unassembled WGS sequence"/>
</dbReference>
<keyword evidence="1" id="KW-0489">Methyltransferase</keyword>
<dbReference type="GO" id="GO:0008168">
    <property type="term" value="F:methyltransferase activity"/>
    <property type="evidence" value="ECO:0007669"/>
    <property type="project" value="UniProtKB-KW"/>
</dbReference>
<sequence>MTLVWVTGNSGVGKSTVCGLLKDRGALAVDADWEGYSHWVGRTGGQVVTDPPYPVPAGWLDNFGWKIDRAAVEALAARARDSTAFLCGSAENEAEVRDLFDLVVCLVADFKTLRGRLKARTGNTFGQHPEELAAVFEENKGVESTYRRLGATIVDGRLPPAEVAAAVLAAASS</sequence>